<feature type="non-terminal residue" evidence="1">
    <location>
        <position position="218"/>
    </location>
</feature>
<accession>A0A1B6J200</accession>
<dbReference type="Gene3D" id="1.20.1270.60">
    <property type="entry name" value="Arfaptin homology (AH) domain/BAR domain"/>
    <property type="match status" value="1"/>
</dbReference>
<protein>
    <recommendedName>
        <fullName evidence="2">BAR domain-containing protein</fullName>
    </recommendedName>
</protein>
<sequence length="218" mass="25225">EEFSKMLMRKFRSIKYEHVNLSADYTKTEGQYKTLRECLNSLEGGVIKGLSNYEHGNKMYKSLKKGMQFINDKVSLGLYQSKDIYEEAAALGDEVKEITADSKYGNIGKKYAETFGAISKSKKAMNSRMSLIKTKVKELKSKIQNIDALRKKVKNMRYDLELMFQDSGYNNEIRDSQKKEFDLAVSNCAKAMKKFLEENELPQIMKEVSIEYKKHVEE</sequence>
<evidence type="ECO:0000313" key="1">
    <source>
        <dbReference type="EMBL" id="JAS93197.1"/>
    </source>
</evidence>
<proteinExistence type="predicted"/>
<gene>
    <name evidence="1" type="ORF">g.56726</name>
</gene>
<dbReference type="EMBL" id="GECU01014509">
    <property type="protein sequence ID" value="JAS93197.1"/>
    <property type="molecule type" value="Transcribed_RNA"/>
</dbReference>
<evidence type="ECO:0008006" key="2">
    <source>
        <dbReference type="Google" id="ProtNLM"/>
    </source>
</evidence>
<dbReference type="AlphaFoldDB" id="A0A1B6J200"/>
<dbReference type="InterPro" id="IPR027267">
    <property type="entry name" value="AH/BAR_dom_sf"/>
</dbReference>
<organism evidence="1">
    <name type="scientific">Homalodisca liturata</name>
    <dbReference type="NCBI Taxonomy" id="320908"/>
    <lineage>
        <taxon>Eukaryota</taxon>
        <taxon>Metazoa</taxon>
        <taxon>Ecdysozoa</taxon>
        <taxon>Arthropoda</taxon>
        <taxon>Hexapoda</taxon>
        <taxon>Insecta</taxon>
        <taxon>Pterygota</taxon>
        <taxon>Neoptera</taxon>
        <taxon>Paraneoptera</taxon>
        <taxon>Hemiptera</taxon>
        <taxon>Auchenorrhyncha</taxon>
        <taxon>Membracoidea</taxon>
        <taxon>Cicadellidae</taxon>
        <taxon>Cicadellinae</taxon>
        <taxon>Proconiini</taxon>
        <taxon>Homalodisca</taxon>
    </lineage>
</organism>
<reference evidence="1" key="1">
    <citation type="submission" date="2015-11" db="EMBL/GenBank/DDBJ databases">
        <title>De novo transcriptome assembly of four potential Pierce s Disease insect vectors from Arizona vineyards.</title>
        <authorList>
            <person name="Tassone E.E."/>
        </authorList>
    </citation>
    <scope>NUCLEOTIDE SEQUENCE</scope>
</reference>
<name>A0A1B6J200_9HEMI</name>
<feature type="non-terminal residue" evidence="1">
    <location>
        <position position="1"/>
    </location>
</feature>